<dbReference type="PRINTS" id="PR01021">
    <property type="entry name" value="OMPADOMAIN"/>
</dbReference>
<dbReference type="Gene3D" id="3.30.1330.60">
    <property type="entry name" value="OmpA-like domain"/>
    <property type="match status" value="1"/>
</dbReference>
<sequence length="690" mass="72646">MTTEGTPDTVNGVAATLGSGGNATVAENGTWPTGFSLNTTTGAVIYDGTSVLPGDYTMDYDLCDLASPTPNCETATVTVTVAATPIEAVDDTPPNVDGATGASIPNVVANDSLNGVTNPSIGSDVIINESGTAQDSTALGLDVTPAAGGIDLDPNTGIVTVAAGTTAGTYVYTYELCEAFNPANCDTATVTLVVDPLNLITRIESDLEVILEEDLANTLTTQVNQISGYSADALDRLRQRSPEACLADVNARLAVENVLFDTDKAIIKPESNQTLDDVAEILQSCEGASFEIAGHTDFRESDAYNIDLSQRRVAAVRLALAERGVDVTGYVARGYGEREPIATNTTAEGMRLNRRVEFRPISNESTGHAEYSQCDDSFNLARNLNMTANDSGVSAQGDFTQDQHSCITDRREVLEGSVSYVDTETGQTQSAINLSYRREQYRGSESVFGYFVGLYGSRSEVTTLANGEIDGFGLNAGIYGAKRLEHDLFLDYYLGAAAGRHSFDLAFTRDFGVVNANGDYTYLAGFAGAAISGEFALGKAVVAPRVGFDYIYAPGADVDVIAELGGLTEAGGLELDAISGGRVFAEIRTDYLIQDGRANLWFNPRVSCYQSLGALDGVCGVGGAIGIESAGDNTALTYAVELDGEWGESYTMGSLSMSVAREMEVGVLSAQADMTTRGAFGLGAAYDVKF</sequence>
<dbReference type="EMBL" id="FOYP01000001">
    <property type="protein sequence ID" value="SFR31527.1"/>
    <property type="molecule type" value="Genomic_DNA"/>
</dbReference>
<dbReference type="Pfam" id="PF00691">
    <property type="entry name" value="OmpA"/>
    <property type="match status" value="1"/>
</dbReference>
<keyword evidence="2 4" id="KW-0472">Membrane</keyword>
<dbReference type="Gene3D" id="2.40.128.130">
    <property type="entry name" value="Autotransporter beta-domain"/>
    <property type="match status" value="1"/>
</dbReference>
<dbReference type="PROSITE" id="PS51123">
    <property type="entry name" value="OMPA_2"/>
    <property type="match status" value="1"/>
</dbReference>
<evidence type="ECO:0000256" key="4">
    <source>
        <dbReference type="PROSITE-ProRule" id="PRU00473"/>
    </source>
</evidence>
<dbReference type="PANTHER" id="PTHR30329">
    <property type="entry name" value="STATOR ELEMENT OF FLAGELLAR MOTOR COMPLEX"/>
    <property type="match status" value="1"/>
</dbReference>
<evidence type="ECO:0000256" key="3">
    <source>
        <dbReference type="ARBA" id="ARBA00023237"/>
    </source>
</evidence>
<evidence type="ECO:0000256" key="1">
    <source>
        <dbReference type="ARBA" id="ARBA00004442"/>
    </source>
</evidence>
<comment type="subcellular location">
    <subcellularLocation>
        <location evidence="1">Cell outer membrane</location>
    </subcellularLocation>
</comment>
<dbReference type="SUPFAM" id="SSF103088">
    <property type="entry name" value="OmpA-like"/>
    <property type="match status" value="1"/>
</dbReference>
<dbReference type="InterPro" id="IPR050330">
    <property type="entry name" value="Bact_OuterMem_StrucFunc"/>
</dbReference>
<reference evidence="7" key="1">
    <citation type="submission" date="2016-10" db="EMBL/GenBank/DDBJ databases">
        <authorList>
            <person name="Varghese N."/>
            <person name="Submissions S."/>
        </authorList>
    </citation>
    <scope>NUCLEOTIDE SEQUENCE [LARGE SCALE GENOMIC DNA]</scope>
    <source>
        <strain evidence="7">DSM 26879</strain>
    </source>
</reference>
<evidence type="ECO:0000313" key="6">
    <source>
        <dbReference type="EMBL" id="SFR31527.1"/>
    </source>
</evidence>
<proteinExistence type="predicted"/>
<dbReference type="SUPFAM" id="SSF103515">
    <property type="entry name" value="Autotransporter"/>
    <property type="match status" value="1"/>
</dbReference>
<name>A0A1I6FP06_9RHOB</name>
<dbReference type="Proteomes" id="UP000199478">
    <property type="component" value="Unassembled WGS sequence"/>
</dbReference>
<organism evidence="6 7">
    <name type="scientific">Yoonia tamlensis</name>
    <dbReference type="NCBI Taxonomy" id="390270"/>
    <lineage>
        <taxon>Bacteria</taxon>
        <taxon>Pseudomonadati</taxon>
        <taxon>Pseudomonadota</taxon>
        <taxon>Alphaproteobacteria</taxon>
        <taxon>Rhodobacterales</taxon>
        <taxon>Paracoccaceae</taxon>
        <taxon>Yoonia</taxon>
    </lineage>
</organism>
<dbReference type="PANTHER" id="PTHR30329:SF21">
    <property type="entry name" value="LIPOPROTEIN YIAD-RELATED"/>
    <property type="match status" value="1"/>
</dbReference>
<keyword evidence="7" id="KW-1185">Reference proteome</keyword>
<evidence type="ECO:0000259" key="5">
    <source>
        <dbReference type="PROSITE" id="PS51123"/>
    </source>
</evidence>
<dbReference type="CDD" id="cd07185">
    <property type="entry name" value="OmpA_C-like"/>
    <property type="match status" value="1"/>
</dbReference>
<keyword evidence="3" id="KW-0998">Cell outer membrane</keyword>
<protein>
    <submittedName>
        <fullName evidence="6">OmpA family protein</fullName>
    </submittedName>
</protein>
<dbReference type="STRING" id="390270.SAMN04488005_0077"/>
<evidence type="ECO:0000313" key="7">
    <source>
        <dbReference type="Proteomes" id="UP000199478"/>
    </source>
</evidence>
<gene>
    <name evidence="6" type="ORF">SAMN04488005_0077</name>
</gene>
<dbReference type="InterPro" id="IPR036709">
    <property type="entry name" value="Autotransporte_beta_dom_sf"/>
</dbReference>
<feature type="domain" description="OmpA-like" evidence="5">
    <location>
        <begin position="247"/>
        <end position="364"/>
    </location>
</feature>
<dbReference type="GO" id="GO:0009279">
    <property type="term" value="C:cell outer membrane"/>
    <property type="evidence" value="ECO:0007669"/>
    <property type="project" value="UniProtKB-SubCell"/>
</dbReference>
<evidence type="ECO:0000256" key="2">
    <source>
        <dbReference type="ARBA" id="ARBA00023136"/>
    </source>
</evidence>
<accession>A0A1I6FP06</accession>
<dbReference type="InterPro" id="IPR006664">
    <property type="entry name" value="OMP_bac"/>
</dbReference>
<dbReference type="AlphaFoldDB" id="A0A1I6FP06"/>
<dbReference type="InterPro" id="IPR036737">
    <property type="entry name" value="OmpA-like_sf"/>
</dbReference>
<dbReference type="InterPro" id="IPR006665">
    <property type="entry name" value="OmpA-like"/>
</dbReference>